<evidence type="ECO:0000313" key="12">
    <source>
        <dbReference type="EMBL" id="MDQ0518691.1"/>
    </source>
</evidence>
<keyword evidence="4 10" id="KW-0699">rRNA-binding</keyword>
<dbReference type="HAMAP" id="MF_01318_B">
    <property type="entry name" value="Ribosomal_uL1_B"/>
    <property type="match status" value="1"/>
</dbReference>
<gene>
    <name evidence="10" type="primary">rplA</name>
    <name evidence="12" type="ORF">QO015_004304</name>
</gene>
<keyword evidence="8 10" id="KW-0687">Ribonucleoprotein</keyword>
<dbReference type="Gene3D" id="3.30.190.20">
    <property type="match status" value="1"/>
</dbReference>
<evidence type="ECO:0000256" key="2">
    <source>
        <dbReference type="ARBA" id="ARBA00022491"/>
    </source>
</evidence>
<dbReference type="GO" id="GO:0005840">
    <property type="term" value="C:ribosome"/>
    <property type="evidence" value="ECO:0007669"/>
    <property type="project" value="UniProtKB-KW"/>
</dbReference>
<evidence type="ECO:0000256" key="9">
    <source>
        <dbReference type="ARBA" id="ARBA00035241"/>
    </source>
</evidence>
<organism evidence="12 13">
    <name type="scientific">Kaistia geumhonensis</name>
    <dbReference type="NCBI Taxonomy" id="410839"/>
    <lineage>
        <taxon>Bacteria</taxon>
        <taxon>Pseudomonadati</taxon>
        <taxon>Pseudomonadota</taxon>
        <taxon>Alphaproteobacteria</taxon>
        <taxon>Hyphomicrobiales</taxon>
        <taxon>Kaistiaceae</taxon>
        <taxon>Kaistia</taxon>
    </lineage>
</organism>
<evidence type="ECO:0000256" key="11">
    <source>
        <dbReference type="RuleBase" id="RU000659"/>
    </source>
</evidence>
<evidence type="ECO:0000256" key="10">
    <source>
        <dbReference type="HAMAP-Rule" id="MF_01318"/>
    </source>
</evidence>
<dbReference type="PANTHER" id="PTHR36427:SF3">
    <property type="entry name" value="LARGE RIBOSOMAL SUBUNIT PROTEIN UL1M"/>
    <property type="match status" value="1"/>
</dbReference>
<dbReference type="InterPro" id="IPR002143">
    <property type="entry name" value="Ribosomal_uL1"/>
</dbReference>
<comment type="function">
    <text evidence="10">Protein L1 is also a translational repressor protein, it controls the translation of the L11 operon by binding to its mRNA.</text>
</comment>
<dbReference type="InterPro" id="IPR028364">
    <property type="entry name" value="Ribosomal_uL1/biogenesis"/>
</dbReference>
<comment type="caution">
    <text evidence="12">The sequence shown here is derived from an EMBL/GenBank/DDBJ whole genome shotgun (WGS) entry which is preliminary data.</text>
</comment>
<evidence type="ECO:0000256" key="7">
    <source>
        <dbReference type="ARBA" id="ARBA00022980"/>
    </source>
</evidence>
<comment type="similarity">
    <text evidence="1 10 11">Belongs to the universal ribosomal protein uL1 family.</text>
</comment>
<dbReference type="InterPro" id="IPR016095">
    <property type="entry name" value="Ribosomal_uL1_3-a/b-sand"/>
</dbReference>
<keyword evidence="2 10" id="KW-0678">Repressor</keyword>
<dbReference type="EMBL" id="JAUSWJ010000001">
    <property type="protein sequence ID" value="MDQ0518691.1"/>
    <property type="molecule type" value="Genomic_DNA"/>
</dbReference>
<dbReference type="PIRSF" id="PIRSF002155">
    <property type="entry name" value="Ribosomal_L1"/>
    <property type="match status" value="1"/>
</dbReference>
<evidence type="ECO:0000256" key="5">
    <source>
        <dbReference type="ARBA" id="ARBA00022845"/>
    </source>
</evidence>
<name>A0ABU0MCL1_9HYPH</name>
<evidence type="ECO:0000256" key="3">
    <source>
        <dbReference type="ARBA" id="ARBA00022555"/>
    </source>
</evidence>
<keyword evidence="7 10" id="KW-0689">Ribosomal protein</keyword>
<proteinExistence type="inferred from homology"/>
<dbReference type="CDD" id="cd00403">
    <property type="entry name" value="Ribosomal_L1"/>
    <property type="match status" value="1"/>
</dbReference>
<keyword evidence="13" id="KW-1185">Reference proteome</keyword>
<protein>
    <recommendedName>
        <fullName evidence="9 10">Large ribosomal subunit protein uL1</fullName>
    </recommendedName>
</protein>
<keyword evidence="5 10" id="KW-0810">Translation regulation</keyword>
<keyword evidence="6 10" id="KW-0694">RNA-binding</keyword>
<dbReference type="Proteomes" id="UP001223743">
    <property type="component" value="Unassembled WGS sequence"/>
</dbReference>
<evidence type="ECO:0000256" key="4">
    <source>
        <dbReference type="ARBA" id="ARBA00022730"/>
    </source>
</evidence>
<accession>A0ABU0MCL1</accession>
<comment type="function">
    <text evidence="10">Binds directly to 23S rRNA. The L1 stalk is quite mobile in the ribosome, and is involved in E site tRNA release.</text>
</comment>
<evidence type="ECO:0000313" key="13">
    <source>
        <dbReference type="Proteomes" id="UP001223743"/>
    </source>
</evidence>
<dbReference type="PANTHER" id="PTHR36427">
    <property type="entry name" value="54S RIBOSOMAL PROTEIN L1, MITOCHONDRIAL"/>
    <property type="match status" value="1"/>
</dbReference>
<keyword evidence="3 10" id="KW-0820">tRNA-binding</keyword>
<dbReference type="InterPro" id="IPR023674">
    <property type="entry name" value="Ribosomal_uL1-like"/>
</dbReference>
<evidence type="ECO:0000256" key="6">
    <source>
        <dbReference type="ARBA" id="ARBA00022884"/>
    </source>
</evidence>
<dbReference type="SUPFAM" id="SSF56808">
    <property type="entry name" value="Ribosomal protein L1"/>
    <property type="match status" value="1"/>
</dbReference>
<evidence type="ECO:0000256" key="1">
    <source>
        <dbReference type="ARBA" id="ARBA00010531"/>
    </source>
</evidence>
<dbReference type="InterPro" id="IPR005878">
    <property type="entry name" value="Ribosom_uL1_bac-type"/>
</dbReference>
<sequence>MAHHGKRVVKGREGIDRNKLYPIAEAVSMIKERANAKFDETIELAMNLGVDPRHADQMVRGVCALPNGSGRTVRVAVFARGAKAEEAKAAGADIVGAEDLLEIVQGGTIDFDRCIATPDLMPLVGRLGKVLGPRGLMPNPKVGTVTMDVTGAVKGAKGGSVEFRVEKAGIIHAGIGKASFDTEKLVQNIKAFADAVQKARPTGAKGTFVQRVAVSSTMGPGVHVDPSSVLNG</sequence>
<dbReference type="NCBIfam" id="TIGR01169">
    <property type="entry name" value="rplA_bact"/>
    <property type="match status" value="1"/>
</dbReference>
<dbReference type="RefSeq" id="WP_266284342.1">
    <property type="nucleotide sequence ID" value="NZ_JAPKNF010000005.1"/>
</dbReference>
<comment type="subunit">
    <text evidence="10">Part of the 50S ribosomal subunit.</text>
</comment>
<dbReference type="InterPro" id="IPR023673">
    <property type="entry name" value="Ribosomal_uL1_CS"/>
</dbReference>
<dbReference type="Pfam" id="PF00687">
    <property type="entry name" value="Ribosomal_L1"/>
    <property type="match status" value="1"/>
</dbReference>
<reference evidence="12 13" key="1">
    <citation type="submission" date="2023-07" db="EMBL/GenBank/DDBJ databases">
        <title>Genomic Encyclopedia of Type Strains, Phase IV (KMG-IV): sequencing the most valuable type-strain genomes for metagenomic binning, comparative biology and taxonomic classification.</title>
        <authorList>
            <person name="Goeker M."/>
        </authorList>
    </citation>
    <scope>NUCLEOTIDE SEQUENCE [LARGE SCALE GENOMIC DNA]</scope>
    <source>
        <strain evidence="12 13">B1-1</strain>
    </source>
</reference>
<dbReference type="PROSITE" id="PS01199">
    <property type="entry name" value="RIBOSOMAL_L1"/>
    <property type="match status" value="1"/>
</dbReference>
<evidence type="ECO:0000256" key="8">
    <source>
        <dbReference type="ARBA" id="ARBA00023274"/>
    </source>
</evidence>
<dbReference type="Gene3D" id="3.40.50.790">
    <property type="match status" value="1"/>
</dbReference>